<organism evidence="3">
    <name type="scientific">Chromera velia CCMP2878</name>
    <dbReference type="NCBI Taxonomy" id="1169474"/>
    <lineage>
        <taxon>Eukaryota</taxon>
        <taxon>Sar</taxon>
        <taxon>Alveolata</taxon>
        <taxon>Colpodellida</taxon>
        <taxon>Chromeraceae</taxon>
        <taxon>Chromera</taxon>
    </lineage>
</organism>
<dbReference type="GO" id="GO:0005506">
    <property type="term" value="F:iron ion binding"/>
    <property type="evidence" value="ECO:0007669"/>
    <property type="project" value="InterPro"/>
</dbReference>
<dbReference type="PhylomeDB" id="A0A0G4H7D9"/>
<dbReference type="VEuPathDB" id="CryptoDB:Cvel_25029"/>
<dbReference type="GO" id="GO:0016491">
    <property type="term" value="F:oxidoreductase activity"/>
    <property type="evidence" value="ECO:0007669"/>
    <property type="project" value="InterPro"/>
</dbReference>
<dbReference type="Pfam" id="PF04116">
    <property type="entry name" value="FA_hydroxylase"/>
    <property type="match status" value="1"/>
</dbReference>
<feature type="transmembrane region" description="Helical" evidence="1">
    <location>
        <begin position="80"/>
        <end position="103"/>
    </location>
</feature>
<sequence length="347" mass="39442">MGKEVVQTVEVSKHPDAGVNSHVGFCWPKSLLSRMLLQSCFSFMEVGFQMTFTGLLVYLASPFLPRWEEEASWLAYFVKAFPISYTVSLTQYFVISAVVDFLADRVMPLDCQLSSHKRSGAPETAQKEKGHYHWGNRGYFINHLGFSLRFAIPVAIGTAVLMPMFDLDSPTKLFLTPFKVQSALVTGDFAYWTVHWAQHKWKTLYKMTDHTYHHQFKYPWSSVGTWLGVPDLCLSTFAIAASNVLFTRMILGPLTLYDYLLMTNFVHEMNCVDHSGCMFPFWNGCPFLPPLGFLLRLDQSIAMHEAHHNYNFYSFGLLGVADQIFGTAKYPPGYHCDRGLLAGFSLL</sequence>
<keyword evidence="1" id="KW-0472">Membrane</keyword>
<evidence type="ECO:0000259" key="2">
    <source>
        <dbReference type="Pfam" id="PF04116"/>
    </source>
</evidence>
<accession>A0A0G4H7D9</accession>
<keyword evidence="1" id="KW-1133">Transmembrane helix</keyword>
<dbReference type="AlphaFoldDB" id="A0A0G4H7D9"/>
<dbReference type="EMBL" id="CDMZ01001958">
    <property type="protein sequence ID" value="CEM39810.1"/>
    <property type="molecule type" value="Genomic_DNA"/>
</dbReference>
<gene>
    <name evidence="3" type="ORF">Cvel_25029</name>
</gene>
<dbReference type="InterPro" id="IPR006694">
    <property type="entry name" value="Fatty_acid_hydroxylase"/>
</dbReference>
<feature type="domain" description="Fatty acid hydroxylase" evidence="2">
    <location>
        <begin position="183"/>
        <end position="327"/>
    </location>
</feature>
<evidence type="ECO:0000256" key="1">
    <source>
        <dbReference type="SAM" id="Phobius"/>
    </source>
</evidence>
<dbReference type="GO" id="GO:0008610">
    <property type="term" value="P:lipid biosynthetic process"/>
    <property type="evidence" value="ECO:0007669"/>
    <property type="project" value="InterPro"/>
</dbReference>
<feature type="transmembrane region" description="Helical" evidence="1">
    <location>
        <begin position="226"/>
        <end position="246"/>
    </location>
</feature>
<protein>
    <recommendedName>
        <fullName evidence="2">Fatty acid hydroxylase domain-containing protein</fullName>
    </recommendedName>
</protein>
<keyword evidence="1" id="KW-0812">Transmembrane</keyword>
<feature type="transmembrane region" description="Helical" evidence="1">
    <location>
        <begin position="146"/>
        <end position="165"/>
    </location>
</feature>
<evidence type="ECO:0000313" key="3">
    <source>
        <dbReference type="EMBL" id="CEM39810.1"/>
    </source>
</evidence>
<proteinExistence type="predicted"/>
<reference evidence="3" key="1">
    <citation type="submission" date="2014-11" db="EMBL/GenBank/DDBJ databases">
        <authorList>
            <person name="Otto D Thomas"/>
            <person name="Naeem Raeece"/>
        </authorList>
    </citation>
    <scope>NUCLEOTIDE SEQUENCE</scope>
</reference>
<feature type="transmembrane region" description="Helical" evidence="1">
    <location>
        <begin position="40"/>
        <end position="60"/>
    </location>
</feature>
<name>A0A0G4H7D9_9ALVE</name>